<evidence type="ECO:0000256" key="2">
    <source>
        <dbReference type="ARBA" id="ARBA00009077"/>
    </source>
</evidence>
<dbReference type="GO" id="GO:0071266">
    <property type="term" value="P:'de novo' L-methionine biosynthetic process"/>
    <property type="evidence" value="ECO:0007669"/>
    <property type="project" value="InterPro"/>
</dbReference>
<dbReference type="PANTHER" id="PTHR11808">
    <property type="entry name" value="TRANS-SULFURATION ENZYME FAMILY MEMBER"/>
    <property type="match status" value="1"/>
</dbReference>
<dbReference type="InterPro" id="IPR036111">
    <property type="entry name" value="Mal/L-sulfo/L-lacto_DH-like_sf"/>
</dbReference>
<evidence type="ECO:0000256" key="8">
    <source>
        <dbReference type="ARBA" id="ARBA00064715"/>
    </source>
</evidence>
<dbReference type="InterPro" id="IPR015422">
    <property type="entry name" value="PyrdxlP-dep_Trfase_small"/>
</dbReference>
<dbReference type="FunFam" id="3.40.640.10:FF:000009">
    <property type="entry name" value="Cystathionine gamma-synthase homolog"/>
    <property type="match status" value="1"/>
</dbReference>
<sequence length="790" mass="82690">MAASVDGERVHVALPELRDLCTKALRVIGYSQDEAKVLLEVLMHAQLRDNNQGIVKITSGGLNRAPNAGPPIIEQDTNLSAVINGNNGTGMLVLKQAVDMAVDRATRAGIGIVGTNHTATSTGAIGYFAELLAQRGLIGIVLAQSPEFVAPHGAKKAVFGTNPIAISIPSESGPVTMDMATAAFAWFGVLEAKAAGQPVPAGVAINAAGEDTVDPDEVLSGGAIKVFDKSYKGSNLALMVELLAGPLVGAAVSDKLAEKNWGNLVLALDPSLLGNPELIKARMSAVLERVRSAPRQPGVSEILLPGERGNRLAATRVSAGMVPIEPNMLASLRVMAAKFGAPGGPIGVTSSGTAPRAGRDAWESYSVATKLVHGRHSIEDPYNSSGPPLWQTATFAQPTSTTNGPYDYTRSGNPTRDMLQEQMAALEGADRALAFTSGMAALAAVAKLAGVGEHIVAGEDLYGGTSRLLSMVVPAAGVSVTNVDMSDVEKVRRAIIPGKTKLVMIESPTNPRMQICDIRAICAAARAAGAVTCVDNSIMCPTFQRPLDLGADISMTSGTKFIGGHADVTLGILSIKGEELAKKLYFLQNAEGAGLAPFDCWLALRGLKTMSLRMERSAENCAKLAAYLSTHPLVKKVNYAGLQDHPGYDVHSRQATSGGSLLSFTTGDVEVSKVIVEETKLFKVTVSFGSVTSLISLPCYMSHASIPADVRAARGLPDDLVRISCGIEAGDDLLTDLDRAMRKAMDKVGMAPAPVAVASGASPSEQQLMQRVRQLEDQVRQLSSMSNGSS</sequence>
<dbReference type="AlphaFoldDB" id="A0A7R9YX86"/>
<dbReference type="GO" id="GO:0030170">
    <property type="term" value="F:pyridoxal phosphate binding"/>
    <property type="evidence" value="ECO:0007669"/>
    <property type="project" value="InterPro"/>
</dbReference>
<name>A0A7R9YX86_9CHLO</name>
<evidence type="ECO:0000256" key="6">
    <source>
        <dbReference type="ARBA" id="ARBA00047213"/>
    </source>
</evidence>
<gene>
    <name evidence="10" type="ORF">CEUR00632_LOCUS12131</name>
</gene>
<dbReference type="GO" id="GO:0005737">
    <property type="term" value="C:cytoplasm"/>
    <property type="evidence" value="ECO:0007669"/>
    <property type="project" value="TreeGrafter"/>
</dbReference>
<keyword evidence="3" id="KW-0663">Pyridoxal phosphate</keyword>
<evidence type="ECO:0000256" key="5">
    <source>
        <dbReference type="ARBA" id="ARBA00023239"/>
    </source>
</evidence>
<feature type="region of interest" description="Disordered" evidence="9">
    <location>
        <begin position="757"/>
        <end position="790"/>
    </location>
</feature>
<dbReference type="InterPro" id="IPR043143">
    <property type="entry name" value="Mal/L-sulf/L-lact_DH-like_NADP"/>
</dbReference>
<dbReference type="Gene3D" id="3.30.1370.60">
    <property type="entry name" value="Hypothetical oxidoreductase yiak, domain 2"/>
    <property type="match status" value="1"/>
</dbReference>
<accession>A0A7R9YX86</accession>
<dbReference type="Gene3D" id="1.10.1530.10">
    <property type="match status" value="1"/>
</dbReference>
<evidence type="ECO:0000256" key="9">
    <source>
        <dbReference type="SAM" id="MobiDB-lite"/>
    </source>
</evidence>
<dbReference type="Gene3D" id="3.40.640.10">
    <property type="entry name" value="Type I PLP-dependent aspartate aminotransferase-like (Major domain)"/>
    <property type="match status" value="1"/>
</dbReference>
<dbReference type="InterPro" id="IPR000277">
    <property type="entry name" value="Cys/Met-Metab_PyrdxlP-dep_enz"/>
</dbReference>
<feature type="compositionally biased region" description="Polar residues" evidence="9">
    <location>
        <begin position="780"/>
        <end position="790"/>
    </location>
</feature>
<dbReference type="GO" id="GO:0019346">
    <property type="term" value="P:transsulfuration"/>
    <property type="evidence" value="ECO:0007669"/>
    <property type="project" value="InterPro"/>
</dbReference>
<dbReference type="EMBL" id="HBEC01026335">
    <property type="protein sequence ID" value="CAD8293650.1"/>
    <property type="molecule type" value="Transcribed_RNA"/>
</dbReference>
<protein>
    <recommendedName>
        <fullName evidence="6">Cysteine-S-conjugate beta-lyase</fullName>
    </recommendedName>
</protein>
<organism evidence="10">
    <name type="scientific">Chlamydomonas euryale</name>
    <dbReference type="NCBI Taxonomy" id="1486919"/>
    <lineage>
        <taxon>Eukaryota</taxon>
        <taxon>Viridiplantae</taxon>
        <taxon>Chlorophyta</taxon>
        <taxon>core chlorophytes</taxon>
        <taxon>Chlorophyceae</taxon>
        <taxon>CS clade</taxon>
        <taxon>Chlamydomonadales</taxon>
        <taxon>Chlamydomonadaceae</taxon>
        <taxon>Chlamydomonas</taxon>
    </lineage>
</organism>
<comment type="similarity">
    <text evidence="2">Belongs to the trans-sulfuration enzymes family.</text>
</comment>
<dbReference type="GO" id="GO:0047804">
    <property type="term" value="F:cysteine-S-conjugate beta-lyase activity"/>
    <property type="evidence" value="ECO:0007669"/>
    <property type="project" value="InterPro"/>
</dbReference>
<comment type="subunit">
    <text evidence="8">Forms homodimers. May form homotetramers from two homodimers.</text>
</comment>
<dbReference type="Pfam" id="PF02615">
    <property type="entry name" value="Ldh_2"/>
    <property type="match status" value="1"/>
</dbReference>
<dbReference type="InterPro" id="IPR003767">
    <property type="entry name" value="Malate/L-lactate_DH-like"/>
</dbReference>
<reference evidence="10" key="1">
    <citation type="submission" date="2021-01" db="EMBL/GenBank/DDBJ databases">
        <authorList>
            <person name="Corre E."/>
            <person name="Pelletier E."/>
            <person name="Niang G."/>
            <person name="Scheremetjew M."/>
            <person name="Finn R."/>
            <person name="Kale V."/>
            <person name="Holt S."/>
            <person name="Cochrane G."/>
            <person name="Meng A."/>
            <person name="Brown T."/>
            <person name="Cohen L."/>
        </authorList>
    </citation>
    <scope>NUCLEOTIDE SEQUENCE</scope>
    <source>
        <strain evidence="10">CCMP219</strain>
    </source>
</reference>
<evidence type="ECO:0000256" key="1">
    <source>
        <dbReference type="ARBA" id="ARBA00001933"/>
    </source>
</evidence>
<evidence type="ECO:0000313" key="10">
    <source>
        <dbReference type="EMBL" id="CAD8293650.1"/>
    </source>
</evidence>
<dbReference type="SUPFAM" id="SSF89733">
    <property type="entry name" value="L-sulfolactate dehydrogenase-like"/>
    <property type="match status" value="1"/>
</dbReference>
<evidence type="ECO:0000256" key="3">
    <source>
        <dbReference type="ARBA" id="ARBA00022898"/>
    </source>
</evidence>
<dbReference type="Gene3D" id="3.90.1150.10">
    <property type="entry name" value="Aspartate Aminotransferase, domain 1"/>
    <property type="match status" value="1"/>
</dbReference>
<keyword evidence="4" id="KW-0560">Oxidoreductase</keyword>
<dbReference type="SUPFAM" id="SSF53383">
    <property type="entry name" value="PLP-dependent transferases"/>
    <property type="match status" value="1"/>
</dbReference>
<dbReference type="InterPro" id="IPR006238">
    <property type="entry name" value="Cys_b_lyase_euk"/>
</dbReference>
<evidence type="ECO:0000256" key="7">
    <source>
        <dbReference type="ARBA" id="ARBA00052283"/>
    </source>
</evidence>
<dbReference type="Pfam" id="PF01053">
    <property type="entry name" value="Cys_Met_Meta_PP"/>
    <property type="match status" value="1"/>
</dbReference>
<dbReference type="NCBIfam" id="TIGR01329">
    <property type="entry name" value="cysta_beta_ly_E"/>
    <property type="match status" value="1"/>
</dbReference>
<evidence type="ECO:0000256" key="4">
    <source>
        <dbReference type="ARBA" id="ARBA00023002"/>
    </source>
</evidence>
<dbReference type="InterPro" id="IPR015424">
    <property type="entry name" value="PyrdxlP-dep_Trfase"/>
</dbReference>
<dbReference type="InterPro" id="IPR043144">
    <property type="entry name" value="Mal/L-sulf/L-lact_DH-like_ah"/>
</dbReference>
<comment type="catalytic activity">
    <reaction evidence="7">
        <text>L,L-cystathionine + H2O = L-homocysteine + pyruvate + NH4(+)</text>
        <dbReference type="Rhea" id="RHEA:13965"/>
        <dbReference type="ChEBI" id="CHEBI:15361"/>
        <dbReference type="ChEBI" id="CHEBI:15377"/>
        <dbReference type="ChEBI" id="CHEBI:28938"/>
        <dbReference type="ChEBI" id="CHEBI:58161"/>
        <dbReference type="ChEBI" id="CHEBI:58199"/>
    </reaction>
    <physiologicalReaction direction="left-to-right" evidence="7">
        <dbReference type="Rhea" id="RHEA:13966"/>
    </physiologicalReaction>
</comment>
<proteinExistence type="inferred from homology"/>
<dbReference type="InterPro" id="IPR015421">
    <property type="entry name" value="PyrdxlP-dep_Trfase_major"/>
</dbReference>
<dbReference type="GO" id="GO:0016491">
    <property type="term" value="F:oxidoreductase activity"/>
    <property type="evidence" value="ECO:0007669"/>
    <property type="project" value="UniProtKB-KW"/>
</dbReference>
<dbReference type="CDD" id="cd00614">
    <property type="entry name" value="CGS_like"/>
    <property type="match status" value="1"/>
</dbReference>
<dbReference type="PANTHER" id="PTHR11808:SF50">
    <property type="entry name" value="CYSTATHIONINE BETA-LYASE"/>
    <property type="match status" value="1"/>
</dbReference>
<comment type="cofactor">
    <cofactor evidence="1">
        <name>pyridoxal 5'-phosphate</name>
        <dbReference type="ChEBI" id="CHEBI:597326"/>
    </cofactor>
</comment>
<dbReference type="FunFam" id="3.90.1150.10:FF:000033">
    <property type="entry name" value="Cystathionine gamma-synthase"/>
    <property type="match status" value="1"/>
</dbReference>
<keyword evidence="5" id="KW-0456">Lyase</keyword>